<protein>
    <submittedName>
        <fullName evidence="4">LytTR family DNA-binding domain-containing protein</fullName>
    </submittedName>
</protein>
<accession>A0AAU8FI06</accession>
<evidence type="ECO:0000256" key="1">
    <source>
        <dbReference type="PROSITE-ProRule" id="PRU00169"/>
    </source>
</evidence>
<dbReference type="SMART" id="SM00850">
    <property type="entry name" value="LytTR"/>
    <property type="match status" value="1"/>
</dbReference>
<dbReference type="PROSITE" id="PS50930">
    <property type="entry name" value="HTH_LYTTR"/>
    <property type="match status" value="1"/>
</dbReference>
<dbReference type="InterPro" id="IPR007492">
    <property type="entry name" value="LytTR_DNA-bd_dom"/>
</dbReference>
<dbReference type="InterPro" id="IPR011006">
    <property type="entry name" value="CheY-like_superfamily"/>
</dbReference>
<feature type="modified residue" description="4-aspartylphosphate" evidence="1">
    <location>
        <position position="54"/>
    </location>
</feature>
<dbReference type="PANTHER" id="PTHR37299">
    <property type="entry name" value="TRANSCRIPTIONAL REGULATOR-RELATED"/>
    <property type="match status" value="1"/>
</dbReference>
<dbReference type="GO" id="GO:0000156">
    <property type="term" value="F:phosphorelay response regulator activity"/>
    <property type="evidence" value="ECO:0007669"/>
    <property type="project" value="InterPro"/>
</dbReference>
<reference evidence="4" key="1">
    <citation type="submission" date="2024-06" db="EMBL/GenBank/DDBJ databases">
        <title>Sequencing and assembly of the genome of Dyadobacter sp. strain 676, a symbiont of Cyamopsis tetragonoloba.</title>
        <authorList>
            <person name="Guro P."/>
            <person name="Sazanova A."/>
            <person name="Kuznetsova I."/>
            <person name="Belimov A."/>
            <person name="Safronova V."/>
        </authorList>
    </citation>
    <scope>NUCLEOTIDE SEQUENCE</scope>
    <source>
        <strain evidence="4">676</strain>
    </source>
</reference>
<evidence type="ECO:0000313" key="4">
    <source>
        <dbReference type="EMBL" id="XCH23720.1"/>
    </source>
</evidence>
<organism evidence="4">
    <name type="scientific">Dyadobacter sp. 676</name>
    <dbReference type="NCBI Taxonomy" id="3088362"/>
    <lineage>
        <taxon>Bacteria</taxon>
        <taxon>Pseudomonadati</taxon>
        <taxon>Bacteroidota</taxon>
        <taxon>Cytophagia</taxon>
        <taxon>Cytophagales</taxon>
        <taxon>Spirosomataceae</taxon>
        <taxon>Dyadobacter</taxon>
    </lineage>
</organism>
<dbReference type="PANTHER" id="PTHR37299:SF1">
    <property type="entry name" value="STAGE 0 SPORULATION PROTEIN A HOMOLOG"/>
    <property type="match status" value="1"/>
</dbReference>
<dbReference type="RefSeq" id="WP_353719044.1">
    <property type="nucleotide sequence ID" value="NZ_CP159289.1"/>
</dbReference>
<dbReference type="Pfam" id="PF04397">
    <property type="entry name" value="LytTR"/>
    <property type="match status" value="1"/>
</dbReference>
<feature type="domain" description="HTH LytTR-type" evidence="3">
    <location>
        <begin position="145"/>
        <end position="248"/>
    </location>
</feature>
<dbReference type="SUPFAM" id="SSF52172">
    <property type="entry name" value="CheY-like"/>
    <property type="match status" value="1"/>
</dbReference>
<dbReference type="Pfam" id="PF00072">
    <property type="entry name" value="Response_reg"/>
    <property type="match status" value="1"/>
</dbReference>
<dbReference type="Gene3D" id="3.40.50.2300">
    <property type="match status" value="1"/>
</dbReference>
<name>A0AAU8FI06_9BACT</name>
<dbReference type="EMBL" id="CP159289">
    <property type="protein sequence ID" value="XCH23720.1"/>
    <property type="molecule type" value="Genomic_DNA"/>
</dbReference>
<keyword evidence="4" id="KW-0238">DNA-binding</keyword>
<dbReference type="InterPro" id="IPR046947">
    <property type="entry name" value="LytR-like"/>
</dbReference>
<dbReference type="AlphaFoldDB" id="A0AAU8FI06"/>
<evidence type="ECO:0000259" key="3">
    <source>
        <dbReference type="PROSITE" id="PS50930"/>
    </source>
</evidence>
<proteinExistence type="predicted"/>
<sequence>MKAILVDDERYNLDNLEILIGKYCPGVRICGTALDSREATGLLYSCRPDLVFLDIQMPGQNGFEWLQSLPDISFGVIFVTAFDQYAIRALRLAAIDYLLKPISIDELQIAVERAGRLIGQREQDRLWKNLIENWKESPGRTGRQIALPTAMETRFVRTDEIIWCQSANNYMTFHFVDGEALVVCKPIYLYDDLLGPDGFIRCHQSYLVNKAFVKSWKREYGDFLLLSDGSEVPVARNRKESLKTVNGLITIAQLPCDACIRITI</sequence>
<evidence type="ECO:0000259" key="2">
    <source>
        <dbReference type="PROSITE" id="PS50110"/>
    </source>
</evidence>
<dbReference type="GO" id="GO:0003677">
    <property type="term" value="F:DNA binding"/>
    <property type="evidence" value="ECO:0007669"/>
    <property type="project" value="UniProtKB-KW"/>
</dbReference>
<dbReference type="SMART" id="SM00448">
    <property type="entry name" value="REC"/>
    <property type="match status" value="1"/>
</dbReference>
<keyword evidence="1" id="KW-0597">Phosphoprotein</keyword>
<dbReference type="PROSITE" id="PS50110">
    <property type="entry name" value="RESPONSE_REGULATORY"/>
    <property type="match status" value="1"/>
</dbReference>
<feature type="domain" description="Response regulatory" evidence="2">
    <location>
        <begin position="2"/>
        <end position="115"/>
    </location>
</feature>
<gene>
    <name evidence="4" type="ORF">ABV298_25960</name>
</gene>
<dbReference type="Gene3D" id="2.40.50.1020">
    <property type="entry name" value="LytTr DNA-binding domain"/>
    <property type="match status" value="1"/>
</dbReference>
<dbReference type="InterPro" id="IPR001789">
    <property type="entry name" value="Sig_transdc_resp-reg_receiver"/>
</dbReference>